<keyword evidence="1" id="KW-0472">Membrane</keyword>
<keyword evidence="3" id="KW-1185">Reference proteome</keyword>
<protein>
    <submittedName>
        <fullName evidence="2">Uncharacterized protein</fullName>
    </submittedName>
</protein>
<feature type="transmembrane region" description="Helical" evidence="1">
    <location>
        <begin position="64"/>
        <end position="81"/>
    </location>
</feature>
<name>A0AAV4AUQ8_9GAST</name>
<gene>
    <name evidence="2" type="ORF">PoB_003632900</name>
</gene>
<keyword evidence="1" id="KW-0812">Transmembrane</keyword>
<feature type="transmembrane region" description="Helical" evidence="1">
    <location>
        <begin position="129"/>
        <end position="149"/>
    </location>
</feature>
<feature type="transmembrane region" description="Helical" evidence="1">
    <location>
        <begin position="169"/>
        <end position="190"/>
    </location>
</feature>
<dbReference type="Proteomes" id="UP000735302">
    <property type="component" value="Unassembled WGS sequence"/>
</dbReference>
<organism evidence="2 3">
    <name type="scientific">Plakobranchus ocellatus</name>
    <dbReference type="NCBI Taxonomy" id="259542"/>
    <lineage>
        <taxon>Eukaryota</taxon>
        <taxon>Metazoa</taxon>
        <taxon>Spiralia</taxon>
        <taxon>Lophotrochozoa</taxon>
        <taxon>Mollusca</taxon>
        <taxon>Gastropoda</taxon>
        <taxon>Heterobranchia</taxon>
        <taxon>Euthyneura</taxon>
        <taxon>Panpulmonata</taxon>
        <taxon>Sacoglossa</taxon>
        <taxon>Placobranchoidea</taxon>
        <taxon>Plakobranchidae</taxon>
        <taxon>Plakobranchus</taxon>
    </lineage>
</organism>
<keyword evidence="1" id="KW-1133">Transmembrane helix</keyword>
<evidence type="ECO:0000256" key="1">
    <source>
        <dbReference type="SAM" id="Phobius"/>
    </source>
</evidence>
<proteinExistence type="predicted"/>
<feature type="transmembrane region" description="Helical" evidence="1">
    <location>
        <begin position="101"/>
        <end position="123"/>
    </location>
</feature>
<accession>A0AAV4AUQ8</accession>
<dbReference type="AlphaFoldDB" id="A0AAV4AUQ8"/>
<evidence type="ECO:0000313" key="2">
    <source>
        <dbReference type="EMBL" id="GFO09824.1"/>
    </source>
</evidence>
<evidence type="ECO:0000313" key="3">
    <source>
        <dbReference type="Proteomes" id="UP000735302"/>
    </source>
</evidence>
<sequence>MVKTMLSTFDIDYAGERPKKRLRYLLLFFVFLTDFADFACDWLFFVDIQLTKQGLVYGAVGDDVRWSVLFFSVLGTILFALETCNFYKETKHDESCIDSDILSAVVVWFEDIPQILISLYLVLCREEAISVFQFAKASVVLIGMFIRVIQVLANYFKHGKIPPKHHRKIKCCFVVGVILETLCSIAVFILTQTAPTDSGISFQVPKTLIEETFNDRRYFANVSVFVNHADYFDVGGFNVSPRQEEGTDNGERVMNWMRLASIDYIMGQGNDIQFSLEYETDSSGILKLAWWEKSTDGPSPQWRVTGCYLVNQTHGSIAKIDNFGTCVLETGFFSKNSRNTYITFNHTPPGKFFLGQVFGDITFNMRLNRTEKGLGQCLKVDSYTNKLGSRSAEDMIPLHFQYFRTAPDLPPQGTSHLLHETDHSNSRGEKVRFFRNDGQDLININEVWKTGWLNCESKGSLSPSLDDELPVDCSRDA</sequence>
<reference evidence="2 3" key="1">
    <citation type="journal article" date="2021" name="Elife">
        <title>Chloroplast acquisition without the gene transfer in kleptoplastic sea slugs, Plakobranchus ocellatus.</title>
        <authorList>
            <person name="Maeda T."/>
            <person name="Takahashi S."/>
            <person name="Yoshida T."/>
            <person name="Shimamura S."/>
            <person name="Takaki Y."/>
            <person name="Nagai Y."/>
            <person name="Toyoda A."/>
            <person name="Suzuki Y."/>
            <person name="Arimoto A."/>
            <person name="Ishii H."/>
            <person name="Satoh N."/>
            <person name="Nishiyama T."/>
            <person name="Hasebe M."/>
            <person name="Maruyama T."/>
            <person name="Minagawa J."/>
            <person name="Obokata J."/>
            <person name="Shigenobu S."/>
        </authorList>
    </citation>
    <scope>NUCLEOTIDE SEQUENCE [LARGE SCALE GENOMIC DNA]</scope>
</reference>
<dbReference type="EMBL" id="BLXT01004129">
    <property type="protein sequence ID" value="GFO09824.1"/>
    <property type="molecule type" value="Genomic_DNA"/>
</dbReference>
<feature type="transmembrane region" description="Helical" evidence="1">
    <location>
        <begin position="24"/>
        <end position="44"/>
    </location>
</feature>
<comment type="caution">
    <text evidence="2">The sequence shown here is derived from an EMBL/GenBank/DDBJ whole genome shotgun (WGS) entry which is preliminary data.</text>
</comment>